<proteinExistence type="predicted"/>
<dbReference type="OrthoDB" id="2157530at2759"/>
<protein>
    <submittedName>
        <fullName evidence="1">Uncharacterized protein</fullName>
    </submittedName>
</protein>
<dbReference type="InParanoid" id="K2SKX6"/>
<dbReference type="AlphaFoldDB" id="K2SKX6"/>
<organism evidence="1 2">
    <name type="scientific">Macrophomina phaseolina (strain MS6)</name>
    <name type="common">Charcoal rot fungus</name>
    <dbReference type="NCBI Taxonomy" id="1126212"/>
    <lineage>
        <taxon>Eukaryota</taxon>
        <taxon>Fungi</taxon>
        <taxon>Dikarya</taxon>
        <taxon>Ascomycota</taxon>
        <taxon>Pezizomycotina</taxon>
        <taxon>Dothideomycetes</taxon>
        <taxon>Dothideomycetes incertae sedis</taxon>
        <taxon>Botryosphaeriales</taxon>
        <taxon>Botryosphaeriaceae</taxon>
        <taxon>Macrophomina</taxon>
    </lineage>
</organism>
<evidence type="ECO:0000313" key="1">
    <source>
        <dbReference type="EMBL" id="EKG17430.1"/>
    </source>
</evidence>
<dbReference type="VEuPathDB" id="FungiDB:MPH_05361"/>
<sequence>MKASDSSFNETVNGVPWSEFCNTVKAEDNNKTVDVPEGIGPPKWWQYRWFTTNNGYLGICGVDVRPKDEIFCLAGCQVPFILRDLSEGKTGQNVRLVGDSHVHGTMKGEAMAFRAMEELSTFIIR</sequence>
<dbReference type="EMBL" id="AHHD01000248">
    <property type="protein sequence ID" value="EKG17430.1"/>
    <property type="molecule type" value="Genomic_DNA"/>
</dbReference>
<dbReference type="Pfam" id="PF26639">
    <property type="entry name" value="Het-6_barrel"/>
    <property type="match status" value="1"/>
</dbReference>
<evidence type="ECO:0000313" key="2">
    <source>
        <dbReference type="Proteomes" id="UP000007129"/>
    </source>
</evidence>
<accession>K2SKX6</accession>
<dbReference type="HOGENOM" id="CLU_1993039_0_0_1"/>
<comment type="caution">
    <text evidence="1">The sequence shown here is derived from an EMBL/GenBank/DDBJ whole genome shotgun (WGS) entry which is preliminary data.</text>
</comment>
<name>K2SKX6_MACPH</name>
<gene>
    <name evidence="1" type="ORF">MPH_05361</name>
</gene>
<dbReference type="Proteomes" id="UP000007129">
    <property type="component" value="Unassembled WGS sequence"/>
</dbReference>
<reference evidence="1 2" key="1">
    <citation type="journal article" date="2012" name="BMC Genomics">
        <title>Tools to kill: Genome of one of the most destructive plant pathogenic fungi Macrophomina phaseolina.</title>
        <authorList>
            <person name="Islam M.S."/>
            <person name="Haque M.S."/>
            <person name="Islam M.M."/>
            <person name="Emdad E.M."/>
            <person name="Halim A."/>
            <person name="Hossen Q.M.M."/>
            <person name="Hossain M.Z."/>
            <person name="Ahmed B."/>
            <person name="Rahim S."/>
            <person name="Rahman M.S."/>
            <person name="Alam M.M."/>
            <person name="Hou S."/>
            <person name="Wan X."/>
            <person name="Saito J.A."/>
            <person name="Alam M."/>
        </authorList>
    </citation>
    <scope>NUCLEOTIDE SEQUENCE [LARGE SCALE GENOMIC DNA]</scope>
    <source>
        <strain evidence="1 2">MS6</strain>
    </source>
</reference>